<feature type="non-terminal residue" evidence="2">
    <location>
        <position position="1"/>
    </location>
</feature>
<accession>A0ABN9UY48</accession>
<gene>
    <name evidence="2" type="ORF">PCOR1329_LOCUS52784</name>
</gene>
<evidence type="ECO:0000256" key="1">
    <source>
        <dbReference type="SAM" id="MobiDB-lite"/>
    </source>
</evidence>
<comment type="caution">
    <text evidence="2">The sequence shown here is derived from an EMBL/GenBank/DDBJ whole genome shotgun (WGS) entry which is preliminary data.</text>
</comment>
<dbReference type="EMBL" id="CAUYUJ010016426">
    <property type="protein sequence ID" value="CAK0865201.1"/>
    <property type="molecule type" value="Genomic_DNA"/>
</dbReference>
<evidence type="ECO:0000313" key="2">
    <source>
        <dbReference type="EMBL" id="CAK0865201.1"/>
    </source>
</evidence>
<sequence length="103" mass="11845">PFWLKPLLRSPGQPALARQSARVHRRTMDVDKKRAQDAKAKHEELERKGKLAPEEPVQPKSQEEVQAEREWKKKMQEKEALDPKAIEALEKEVEEAKKRAGAA</sequence>
<feature type="compositionally biased region" description="Basic and acidic residues" evidence="1">
    <location>
        <begin position="26"/>
        <end position="53"/>
    </location>
</feature>
<keyword evidence="3" id="KW-1185">Reference proteome</keyword>
<feature type="compositionally biased region" description="Basic and acidic residues" evidence="1">
    <location>
        <begin position="61"/>
        <end position="83"/>
    </location>
</feature>
<proteinExistence type="predicted"/>
<organism evidence="2 3">
    <name type="scientific">Prorocentrum cordatum</name>
    <dbReference type="NCBI Taxonomy" id="2364126"/>
    <lineage>
        <taxon>Eukaryota</taxon>
        <taxon>Sar</taxon>
        <taxon>Alveolata</taxon>
        <taxon>Dinophyceae</taxon>
        <taxon>Prorocentrales</taxon>
        <taxon>Prorocentraceae</taxon>
        <taxon>Prorocentrum</taxon>
    </lineage>
</organism>
<reference evidence="2" key="1">
    <citation type="submission" date="2023-10" db="EMBL/GenBank/DDBJ databases">
        <authorList>
            <person name="Chen Y."/>
            <person name="Shah S."/>
            <person name="Dougan E. K."/>
            <person name="Thang M."/>
            <person name="Chan C."/>
        </authorList>
    </citation>
    <scope>NUCLEOTIDE SEQUENCE [LARGE SCALE GENOMIC DNA]</scope>
</reference>
<feature type="region of interest" description="Disordered" evidence="1">
    <location>
        <begin position="1"/>
        <end position="83"/>
    </location>
</feature>
<dbReference type="Proteomes" id="UP001189429">
    <property type="component" value="Unassembled WGS sequence"/>
</dbReference>
<evidence type="ECO:0000313" key="3">
    <source>
        <dbReference type="Proteomes" id="UP001189429"/>
    </source>
</evidence>
<name>A0ABN9UY48_9DINO</name>
<protein>
    <submittedName>
        <fullName evidence="2">Uncharacterized protein</fullName>
    </submittedName>
</protein>